<keyword evidence="4" id="KW-0862">Zinc</keyword>
<proteinExistence type="inferred from homology"/>
<feature type="non-terminal residue" evidence="8">
    <location>
        <position position="206"/>
    </location>
</feature>
<protein>
    <recommendedName>
        <fullName evidence="7">Toprim domain-containing protein</fullName>
    </recommendedName>
</protein>
<dbReference type="Gene3D" id="3.40.1360.10">
    <property type="match status" value="1"/>
</dbReference>
<name>A0A1F6WNT3_9BACT</name>
<evidence type="ECO:0000256" key="2">
    <source>
        <dbReference type="ARBA" id="ARBA00022763"/>
    </source>
</evidence>
<dbReference type="SUPFAM" id="SSF111304">
    <property type="entry name" value="Recombination protein RecR"/>
    <property type="match status" value="1"/>
</dbReference>
<feature type="domain" description="Toprim" evidence="7">
    <location>
        <begin position="82"/>
        <end position="186"/>
    </location>
</feature>
<dbReference type="Proteomes" id="UP000179448">
    <property type="component" value="Unassembled WGS sequence"/>
</dbReference>
<keyword evidence="6" id="KW-0234">DNA repair</keyword>
<evidence type="ECO:0000259" key="7">
    <source>
        <dbReference type="PROSITE" id="PS50880"/>
    </source>
</evidence>
<dbReference type="EMBL" id="MFUQ01000016">
    <property type="protein sequence ID" value="OGI83494.1"/>
    <property type="molecule type" value="Genomic_DNA"/>
</dbReference>
<keyword evidence="5" id="KW-0233">DNA recombination</keyword>
<comment type="caution">
    <text evidence="8">The sequence shown here is derived from an EMBL/GenBank/DDBJ whole genome shotgun (WGS) entry which is preliminary data.</text>
</comment>
<reference evidence="8 9" key="1">
    <citation type="journal article" date="2016" name="Nat. Commun.">
        <title>Thousands of microbial genomes shed light on interconnected biogeochemical processes in an aquifer system.</title>
        <authorList>
            <person name="Anantharaman K."/>
            <person name="Brown C.T."/>
            <person name="Hug L.A."/>
            <person name="Sharon I."/>
            <person name="Castelle C.J."/>
            <person name="Probst A.J."/>
            <person name="Thomas B.C."/>
            <person name="Singh A."/>
            <person name="Wilkins M.J."/>
            <person name="Karaoz U."/>
            <person name="Brodie E.L."/>
            <person name="Williams K.H."/>
            <person name="Hubbard S.S."/>
            <person name="Banfield J.F."/>
        </authorList>
    </citation>
    <scope>NUCLEOTIDE SEQUENCE [LARGE SCALE GENOMIC DNA]</scope>
</reference>
<dbReference type="GO" id="GO:0006281">
    <property type="term" value="P:DNA repair"/>
    <property type="evidence" value="ECO:0007669"/>
    <property type="project" value="UniProtKB-KW"/>
</dbReference>
<keyword evidence="2" id="KW-0227">DNA damage</keyword>
<evidence type="ECO:0000256" key="1">
    <source>
        <dbReference type="ARBA" id="ARBA00022723"/>
    </source>
</evidence>
<dbReference type="Gene3D" id="1.10.8.420">
    <property type="entry name" value="RecR Domain 1"/>
    <property type="match status" value="1"/>
</dbReference>
<dbReference type="PANTHER" id="PTHR30446:SF0">
    <property type="entry name" value="RECOMBINATION PROTEIN RECR"/>
    <property type="match status" value="1"/>
</dbReference>
<dbReference type="STRING" id="1801766.A2997_00720"/>
<dbReference type="PROSITE" id="PS50880">
    <property type="entry name" value="TOPRIM"/>
    <property type="match status" value="1"/>
</dbReference>
<dbReference type="InterPro" id="IPR000093">
    <property type="entry name" value="DNA_Rcmb_RecR"/>
</dbReference>
<dbReference type="GO" id="GO:0003677">
    <property type="term" value="F:DNA binding"/>
    <property type="evidence" value="ECO:0007669"/>
    <property type="project" value="InterPro"/>
</dbReference>
<evidence type="ECO:0000256" key="6">
    <source>
        <dbReference type="ARBA" id="ARBA00023204"/>
    </source>
</evidence>
<dbReference type="InterPro" id="IPR006171">
    <property type="entry name" value="TOPRIM_dom"/>
</dbReference>
<organism evidence="8 9">
    <name type="scientific">Candidatus Nomurabacteria bacterium RIFCSPLOWO2_01_FULL_36_10b</name>
    <dbReference type="NCBI Taxonomy" id="1801766"/>
    <lineage>
        <taxon>Bacteria</taxon>
        <taxon>Candidatus Nomuraibacteriota</taxon>
    </lineage>
</organism>
<keyword evidence="1" id="KW-0479">Metal-binding</keyword>
<gene>
    <name evidence="8" type="ORF">A2997_00720</name>
</gene>
<dbReference type="HAMAP" id="MF_00017">
    <property type="entry name" value="RecR"/>
    <property type="match status" value="1"/>
</dbReference>
<keyword evidence="3" id="KW-0863">Zinc-finger</keyword>
<dbReference type="PANTHER" id="PTHR30446">
    <property type="entry name" value="RECOMBINATION PROTEIN RECR"/>
    <property type="match status" value="1"/>
</dbReference>
<dbReference type="Pfam" id="PF21176">
    <property type="entry name" value="RecR_HhH"/>
    <property type="match status" value="1"/>
</dbReference>
<dbReference type="AlphaFoldDB" id="A0A1F6WNT3"/>
<evidence type="ECO:0000256" key="5">
    <source>
        <dbReference type="ARBA" id="ARBA00023172"/>
    </source>
</evidence>
<evidence type="ECO:0000313" key="8">
    <source>
        <dbReference type="EMBL" id="OGI83494.1"/>
    </source>
</evidence>
<evidence type="ECO:0000256" key="4">
    <source>
        <dbReference type="ARBA" id="ARBA00022833"/>
    </source>
</evidence>
<evidence type="ECO:0000256" key="3">
    <source>
        <dbReference type="ARBA" id="ARBA00022771"/>
    </source>
</evidence>
<dbReference type="InterPro" id="IPR023627">
    <property type="entry name" value="Rcmb_RecR"/>
</dbReference>
<evidence type="ECO:0000313" key="9">
    <source>
        <dbReference type="Proteomes" id="UP000179448"/>
    </source>
</evidence>
<dbReference type="GO" id="GO:0008270">
    <property type="term" value="F:zinc ion binding"/>
    <property type="evidence" value="ECO:0007669"/>
    <property type="project" value="UniProtKB-KW"/>
</dbReference>
<dbReference type="GO" id="GO:0006310">
    <property type="term" value="P:DNA recombination"/>
    <property type="evidence" value="ECO:0007669"/>
    <property type="project" value="UniProtKB-KW"/>
</dbReference>
<sequence>MPSIIEQLAGLFRKFPGIGSRQTKRFVYFLLQQDETYVQELISTIIKVRKHTHLCKESFQYFISDNNEILSPIVRDENRNKKILMVVLKDIDIEMIEKSHVYMGQYFVLGNFVPIIETRISDDNVRLPQLLNLIEQRATNDNLQEIILAFPLNTEGEHTRRYIQTRIEPIVNKYKIKISTLGRGLSTGTELEYIDNDTFTSAFETR</sequence>
<accession>A0A1F6WNT3</accession>